<name>A0A9W6TSS8_9STRA</name>
<dbReference type="AlphaFoldDB" id="A0A9W6TSS8"/>
<comment type="caution">
    <text evidence="2">The sequence shown here is derived from an EMBL/GenBank/DDBJ whole genome shotgun (WGS) entry which is preliminary data.</text>
</comment>
<gene>
    <name evidence="2" type="ORF">Plil01_000698200</name>
</gene>
<dbReference type="InterPro" id="IPR030392">
    <property type="entry name" value="S74_ICA"/>
</dbReference>
<protein>
    <submittedName>
        <fullName evidence="2">Unnamed protein product</fullName>
    </submittedName>
</protein>
<reference evidence="2" key="1">
    <citation type="submission" date="2023-04" db="EMBL/GenBank/DDBJ databases">
        <title>Phytophthora lilii NBRC 32176.</title>
        <authorList>
            <person name="Ichikawa N."/>
            <person name="Sato H."/>
            <person name="Tonouchi N."/>
        </authorList>
    </citation>
    <scope>NUCLEOTIDE SEQUENCE</scope>
    <source>
        <strain evidence="2">NBRC 32176</strain>
    </source>
</reference>
<accession>A0A9W6TSS8</accession>
<dbReference type="Proteomes" id="UP001165083">
    <property type="component" value="Unassembled WGS sequence"/>
</dbReference>
<proteinExistence type="predicted"/>
<sequence length="171" mass="19122">MTLTNTKRLGLFTVTPSAPLHVSNTVSYTWNSAGNVGLTVYRLRTDSGVTETATGTPTTYTNVCGIFNGYIGCEAIVMQSDRRLKQDFVDVPISRVECLYKTLKVKSYKWKQHPDKPKELGMIAQDVLNQRFLDLVARIPDNDTELEQSSDPWLKPKGGKASCRLFKISCL</sequence>
<evidence type="ECO:0000259" key="1">
    <source>
        <dbReference type="PROSITE" id="PS51688"/>
    </source>
</evidence>
<organism evidence="2 3">
    <name type="scientific">Phytophthora lilii</name>
    <dbReference type="NCBI Taxonomy" id="2077276"/>
    <lineage>
        <taxon>Eukaryota</taxon>
        <taxon>Sar</taxon>
        <taxon>Stramenopiles</taxon>
        <taxon>Oomycota</taxon>
        <taxon>Peronosporomycetes</taxon>
        <taxon>Peronosporales</taxon>
        <taxon>Peronosporaceae</taxon>
        <taxon>Phytophthora</taxon>
    </lineage>
</organism>
<dbReference type="PROSITE" id="PS51688">
    <property type="entry name" value="ICA"/>
    <property type="match status" value="1"/>
</dbReference>
<dbReference type="EMBL" id="BSXW01000322">
    <property type="protein sequence ID" value="GMF18599.1"/>
    <property type="molecule type" value="Genomic_DNA"/>
</dbReference>
<dbReference type="Pfam" id="PF13884">
    <property type="entry name" value="Peptidase_S74"/>
    <property type="match status" value="1"/>
</dbReference>
<keyword evidence="3" id="KW-1185">Reference proteome</keyword>
<evidence type="ECO:0000313" key="3">
    <source>
        <dbReference type="Proteomes" id="UP001165083"/>
    </source>
</evidence>
<evidence type="ECO:0000313" key="2">
    <source>
        <dbReference type="EMBL" id="GMF18599.1"/>
    </source>
</evidence>
<feature type="domain" description="Peptidase S74" evidence="1">
    <location>
        <begin position="80"/>
        <end position="171"/>
    </location>
</feature>